<evidence type="ECO:0000256" key="3">
    <source>
        <dbReference type="ARBA" id="ARBA00022606"/>
    </source>
</evidence>
<proteinExistence type="inferred from homology"/>
<dbReference type="Pfam" id="PF02949">
    <property type="entry name" value="7tm_6"/>
    <property type="match status" value="1"/>
</dbReference>
<comment type="subcellular location">
    <subcellularLocation>
        <location evidence="1 10">Cell membrane</location>
        <topology evidence="1 10">Multi-pass membrane protein</topology>
    </subcellularLocation>
</comment>
<keyword evidence="5 10" id="KW-0552">Olfaction</keyword>
<keyword evidence="7 10" id="KW-0472">Membrane</keyword>
<evidence type="ECO:0000256" key="8">
    <source>
        <dbReference type="ARBA" id="ARBA00023170"/>
    </source>
</evidence>
<gene>
    <name evidence="11" type="ORF">AGLY_005237</name>
</gene>
<evidence type="ECO:0000313" key="11">
    <source>
        <dbReference type="EMBL" id="KAE9539985.1"/>
    </source>
</evidence>
<keyword evidence="2" id="KW-1003">Cell membrane</keyword>
<accession>A0A6G0TW53</accession>
<sequence length="415" mass="49337">MKIQDNDKQIFNLTLAKFIGFYQVMDTEKVTFLGRHNVRYKIFVFLIVYECLIAAILLLNCLYYSENNTTEFIRYTGFVVNMFYASYKMYIVLKRTKDIWDCLSITQFDFTSYDHRDRRIILDLWRNRSIWFTNTFVVFSLIMLIFYTACPLAFNDTFIVMKSRDGLSSNYRLNMVNLYLFVPEEVYNTYFNIFYIIETFGICIFVLFTVVFDTIVMTLCLALSCQLHMNFAAFESVGHTSVVDFPNNNIDNKMKLPYENINGIAMYNNLKTIIIDHQNVLKKYDEFLSIFKPIMLLEIFVLSYSIIILWFIFLTNFIVGEYTDSKGVASMQTCFAIPFCIIQMFMSCYVFDILHNKKDSMTFALYSCNWTEFDMKCKKLILLTMVMNNAHHQKLQYTRTRIINLEIFYQTMRIN</sequence>
<evidence type="ECO:0000256" key="1">
    <source>
        <dbReference type="ARBA" id="ARBA00004651"/>
    </source>
</evidence>
<comment type="similarity">
    <text evidence="10">Belongs to the insect chemoreceptor superfamily. Heteromeric odorant receptor channel (TC 1.A.69) family.</text>
</comment>
<evidence type="ECO:0000313" key="12">
    <source>
        <dbReference type="Proteomes" id="UP000475862"/>
    </source>
</evidence>
<dbReference type="GO" id="GO:0007165">
    <property type="term" value="P:signal transduction"/>
    <property type="evidence" value="ECO:0007669"/>
    <property type="project" value="UniProtKB-KW"/>
</dbReference>
<dbReference type="Proteomes" id="UP000475862">
    <property type="component" value="Unassembled WGS sequence"/>
</dbReference>
<evidence type="ECO:0000256" key="2">
    <source>
        <dbReference type="ARBA" id="ARBA00022475"/>
    </source>
</evidence>
<evidence type="ECO:0000256" key="6">
    <source>
        <dbReference type="ARBA" id="ARBA00022989"/>
    </source>
</evidence>
<keyword evidence="12" id="KW-1185">Reference proteome</keyword>
<feature type="transmembrane region" description="Helical" evidence="10">
    <location>
        <begin position="296"/>
        <end position="318"/>
    </location>
</feature>
<dbReference type="EMBL" id="VYZN01000014">
    <property type="protein sequence ID" value="KAE9539985.1"/>
    <property type="molecule type" value="Genomic_DNA"/>
</dbReference>
<dbReference type="PANTHER" id="PTHR21137">
    <property type="entry name" value="ODORANT RECEPTOR"/>
    <property type="match status" value="1"/>
</dbReference>
<name>A0A6G0TW53_APHGL</name>
<evidence type="ECO:0000256" key="4">
    <source>
        <dbReference type="ARBA" id="ARBA00022692"/>
    </source>
</evidence>
<evidence type="ECO:0000256" key="9">
    <source>
        <dbReference type="ARBA" id="ARBA00023224"/>
    </source>
</evidence>
<evidence type="ECO:0000256" key="10">
    <source>
        <dbReference type="RuleBase" id="RU351113"/>
    </source>
</evidence>
<keyword evidence="8 10" id="KW-0675">Receptor</keyword>
<dbReference type="GO" id="GO:0005549">
    <property type="term" value="F:odorant binding"/>
    <property type="evidence" value="ECO:0007669"/>
    <property type="project" value="InterPro"/>
</dbReference>
<evidence type="ECO:0000256" key="7">
    <source>
        <dbReference type="ARBA" id="ARBA00023136"/>
    </source>
</evidence>
<organism evidence="11 12">
    <name type="scientific">Aphis glycines</name>
    <name type="common">Soybean aphid</name>
    <dbReference type="NCBI Taxonomy" id="307491"/>
    <lineage>
        <taxon>Eukaryota</taxon>
        <taxon>Metazoa</taxon>
        <taxon>Ecdysozoa</taxon>
        <taxon>Arthropoda</taxon>
        <taxon>Hexapoda</taxon>
        <taxon>Insecta</taxon>
        <taxon>Pterygota</taxon>
        <taxon>Neoptera</taxon>
        <taxon>Paraneoptera</taxon>
        <taxon>Hemiptera</taxon>
        <taxon>Sternorrhyncha</taxon>
        <taxon>Aphidomorpha</taxon>
        <taxon>Aphidoidea</taxon>
        <taxon>Aphididae</taxon>
        <taxon>Aphidini</taxon>
        <taxon>Aphis</taxon>
        <taxon>Aphis</taxon>
    </lineage>
</organism>
<protein>
    <recommendedName>
        <fullName evidence="10">Odorant receptor</fullName>
    </recommendedName>
</protein>
<dbReference type="InterPro" id="IPR004117">
    <property type="entry name" value="7tm6_olfct_rcpt"/>
</dbReference>
<keyword evidence="4 10" id="KW-0812">Transmembrane</keyword>
<dbReference type="GO" id="GO:0005886">
    <property type="term" value="C:plasma membrane"/>
    <property type="evidence" value="ECO:0007669"/>
    <property type="project" value="UniProtKB-SubCell"/>
</dbReference>
<keyword evidence="3 10" id="KW-0716">Sensory transduction</keyword>
<evidence type="ECO:0000256" key="5">
    <source>
        <dbReference type="ARBA" id="ARBA00022725"/>
    </source>
</evidence>
<dbReference type="GO" id="GO:0004984">
    <property type="term" value="F:olfactory receptor activity"/>
    <property type="evidence" value="ECO:0007669"/>
    <property type="project" value="InterPro"/>
</dbReference>
<dbReference type="PANTHER" id="PTHR21137:SF35">
    <property type="entry name" value="ODORANT RECEPTOR 19A-RELATED"/>
    <property type="match status" value="1"/>
</dbReference>
<comment type="caution">
    <text evidence="11">The sequence shown here is derived from an EMBL/GenBank/DDBJ whole genome shotgun (WGS) entry which is preliminary data.</text>
</comment>
<dbReference type="OrthoDB" id="6587656at2759"/>
<feature type="transmembrane region" description="Helical" evidence="10">
    <location>
        <begin position="129"/>
        <end position="154"/>
    </location>
</feature>
<feature type="transmembrane region" description="Helical" evidence="10">
    <location>
        <begin position="72"/>
        <end position="90"/>
    </location>
</feature>
<keyword evidence="9 10" id="KW-0807">Transducer</keyword>
<feature type="transmembrane region" description="Helical" evidence="10">
    <location>
        <begin position="42"/>
        <end position="66"/>
    </location>
</feature>
<dbReference type="AlphaFoldDB" id="A0A6G0TW53"/>
<feature type="transmembrane region" description="Helical" evidence="10">
    <location>
        <begin position="193"/>
        <end position="223"/>
    </location>
</feature>
<feature type="transmembrane region" description="Helical" evidence="10">
    <location>
        <begin position="330"/>
        <end position="351"/>
    </location>
</feature>
<reference evidence="11 12" key="1">
    <citation type="submission" date="2019-08" db="EMBL/GenBank/DDBJ databases">
        <title>The genome of the soybean aphid Biotype 1, its phylome, world population structure and adaptation to the North American continent.</title>
        <authorList>
            <person name="Giordano R."/>
            <person name="Donthu R.K."/>
            <person name="Hernandez A.G."/>
            <person name="Wright C.L."/>
            <person name="Zimin A.V."/>
        </authorList>
    </citation>
    <scope>NUCLEOTIDE SEQUENCE [LARGE SCALE GENOMIC DNA]</scope>
    <source>
        <tissue evidence="11">Whole aphids</tissue>
    </source>
</reference>
<keyword evidence="6 10" id="KW-1133">Transmembrane helix</keyword>
<comment type="caution">
    <text evidence="10">Lacks conserved residue(s) required for the propagation of feature annotation.</text>
</comment>